<feature type="compositionally biased region" description="Basic and acidic residues" evidence="9">
    <location>
        <begin position="1090"/>
        <end position="1105"/>
    </location>
</feature>
<keyword evidence="12" id="KW-1185">Reference proteome</keyword>
<proteinExistence type="inferred from homology"/>
<dbReference type="SUPFAM" id="SSF53335">
    <property type="entry name" value="S-adenosyl-L-methionine-dependent methyltransferases"/>
    <property type="match status" value="1"/>
</dbReference>
<comment type="similarity">
    <text evidence="8">Belongs to the class I-like SAM-binding methyltransferase superfamily. C5-methyltransferase family.</text>
</comment>
<dbReference type="PROSITE" id="PS51679">
    <property type="entry name" value="SAM_MT_C5"/>
    <property type="match status" value="1"/>
</dbReference>
<evidence type="ECO:0000256" key="1">
    <source>
        <dbReference type="ARBA" id="ARBA00004123"/>
    </source>
</evidence>
<dbReference type="InterPro" id="IPR018117">
    <property type="entry name" value="C5_DNA_meth_AS"/>
</dbReference>
<evidence type="ECO:0000256" key="8">
    <source>
        <dbReference type="PROSITE-ProRule" id="PRU01016"/>
    </source>
</evidence>
<feature type="compositionally biased region" description="Low complexity" evidence="9">
    <location>
        <begin position="1050"/>
        <end position="1065"/>
    </location>
</feature>
<protein>
    <recommendedName>
        <fullName evidence="2">DNA (cytosine-5-)-methyltransferase</fullName>
        <ecNumber evidence="2">2.1.1.37</ecNumber>
    </recommendedName>
</protein>
<organism evidence="11 12">
    <name type="scientific">Phyllosticta capitalensis</name>
    <dbReference type="NCBI Taxonomy" id="121624"/>
    <lineage>
        <taxon>Eukaryota</taxon>
        <taxon>Fungi</taxon>
        <taxon>Dikarya</taxon>
        <taxon>Ascomycota</taxon>
        <taxon>Pezizomycotina</taxon>
        <taxon>Dothideomycetes</taxon>
        <taxon>Dothideomycetes incertae sedis</taxon>
        <taxon>Botryosphaeriales</taxon>
        <taxon>Phyllostictaceae</taxon>
        <taxon>Phyllosticta</taxon>
    </lineage>
</organism>
<dbReference type="PANTHER" id="PTHR10629">
    <property type="entry name" value="CYTOSINE-SPECIFIC METHYLTRANSFERASE"/>
    <property type="match status" value="1"/>
</dbReference>
<evidence type="ECO:0000256" key="5">
    <source>
        <dbReference type="ARBA" id="ARBA00022691"/>
    </source>
</evidence>
<evidence type="ECO:0000256" key="4">
    <source>
        <dbReference type="ARBA" id="ARBA00022679"/>
    </source>
</evidence>
<feature type="compositionally biased region" description="Polar residues" evidence="9">
    <location>
        <begin position="1154"/>
        <end position="1164"/>
    </location>
</feature>
<feature type="compositionally biased region" description="Acidic residues" evidence="9">
    <location>
        <begin position="1144"/>
        <end position="1153"/>
    </location>
</feature>
<comment type="subcellular location">
    <subcellularLocation>
        <location evidence="1">Nucleus</location>
    </subcellularLocation>
</comment>
<name>A0ABR1YF56_9PEZI</name>
<evidence type="ECO:0000256" key="7">
    <source>
        <dbReference type="ARBA" id="ARBA00023242"/>
    </source>
</evidence>
<dbReference type="Gene3D" id="2.30.30.490">
    <property type="match status" value="1"/>
</dbReference>
<feature type="domain" description="BAH" evidence="10">
    <location>
        <begin position="288"/>
        <end position="410"/>
    </location>
</feature>
<feature type="compositionally biased region" description="Low complexity" evidence="9">
    <location>
        <begin position="1216"/>
        <end position="1232"/>
    </location>
</feature>
<dbReference type="InterPro" id="IPR001525">
    <property type="entry name" value="C5_MeTfrase"/>
</dbReference>
<dbReference type="InterPro" id="IPR043151">
    <property type="entry name" value="BAH_sf"/>
</dbReference>
<keyword evidence="4 8" id="KW-0808">Transferase</keyword>
<feature type="region of interest" description="Disordered" evidence="9">
    <location>
        <begin position="447"/>
        <end position="471"/>
    </location>
</feature>
<dbReference type="PROSITE" id="PS51038">
    <property type="entry name" value="BAH"/>
    <property type="match status" value="1"/>
</dbReference>
<evidence type="ECO:0000313" key="11">
    <source>
        <dbReference type="EMBL" id="KAK8227588.1"/>
    </source>
</evidence>
<accession>A0ABR1YF56</accession>
<feature type="compositionally biased region" description="Basic residues" evidence="9">
    <location>
        <begin position="784"/>
        <end position="797"/>
    </location>
</feature>
<feature type="region of interest" description="Disordered" evidence="9">
    <location>
        <begin position="1001"/>
        <end position="1271"/>
    </location>
</feature>
<feature type="region of interest" description="Disordered" evidence="9">
    <location>
        <begin position="779"/>
        <end position="811"/>
    </location>
</feature>
<dbReference type="EMBL" id="JBBWRZ010000010">
    <property type="protein sequence ID" value="KAK8227588.1"/>
    <property type="molecule type" value="Genomic_DNA"/>
</dbReference>
<dbReference type="PANTHER" id="PTHR10629:SF54">
    <property type="entry name" value="DNA METHYLTRANSFERASE DIM-2"/>
    <property type="match status" value="1"/>
</dbReference>
<keyword evidence="3 8" id="KW-0489">Methyltransferase</keyword>
<feature type="compositionally biased region" description="Polar residues" evidence="9">
    <location>
        <begin position="1066"/>
        <end position="1081"/>
    </location>
</feature>
<dbReference type="InterPro" id="IPR029063">
    <property type="entry name" value="SAM-dependent_MTases_sf"/>
</dbReference>
<keyword evidence="6" id="KW-0238">DNA-binding</keyword>
<feature type="active site" evidence="8">
    <location>
        <position position="684"/>
    </location>
</feature>
<evidence type="ECO:0000259" key="10">
    <source>
        <dbReference type="PROSITE" id="PS51038"/>
    </source>
</evidence>
<comment type="caution">
    <text evidence="11">The sequence shown here is derived from an EMBL/GenBank/DDBJ whole genome shotgun (WGS) entry which is preliminary data.</text>
</comment>
<evidence type="ECO:0000256" key="3">
    <source>
        <dbReference type="ARBA" id="ARBA00022603"/>
    </source>
</evidence>
<dbReference type="Gene3D" id="3.40.50.150">
    <property type="entry name" value="Vaccinia Virus protein VP39"/>
    <property type="match status" value="1"/>
</dbReference>
<dbReference type="InterPro" id="IPR001025">
    <property type="entry name" value="BAH_dom"/>
</dbReference>
<dbReference type="Gene3D" id="3.90.120.10">
    <property type="entry name" value="DNA Methylase, subunit A, domain 2"/>
    <property type="match status" value="1"/>
</dbReference>
<evidence type="ECO:0000313" key="12">
    <source>
        <dbReference type="Proteomes" id="UP001492380"/>
    </source>
</evidence>
<evidence type="ECO:0000256" key="9">
    <source>
        <dbReference type="SAM" id="MobiDB-lite"/>
    </source>
</evidence>
<evidence type="ECO:0000256" key="2">
    <source>
        <dbReference type="ARBA" id="ARBA00011975"/>
    </source>
</evidence>
<dbReference type="Proteomes" id="UP001492380">
    <property type="component" value="Unassembled WGS sequence"/>
</dbReference>
<dbReference type="Pfam" id="PF00145">
    <property type="entry name" value="DNA_methylase"/>
    <property type="match status" value="1"/>
</dbReference>
<evidence type="ECO:0000256" key="6">
    <source>
        <dbReference type="ARBA" id="ARBA00023125"/>
    </source>
</evidence>
<dbReference type="Pfam" id="PF25423">
    <property type="entry name" value="DUF7893"/>
    <property type="match status" value="1"/>
</dbReference>
<gene>
    <name evidence="11" type="ORF">HDK90DRAFT_64229</name>
</gene>
<dbReference type="PRINTS" id="PR00105">
    <property type="entry name" value="C5METTRFRASE"/>
</dbReference>
<dbReference type="InterPro" id="IPR050390">
    <property type="entry name" value="C5-Methyltransferase"/>
</dbReference>
<dbReference type="EC" id="2.1.1.37" evidence="2"/>
<sequence length="1271" mass="143648">MVPISDFCIYRPQNTDRKHGDHSLEMEPLHVVMGYRSSCQSLLFDALVSTDCGTKYVRGVPFETLAIDAYDPDVLSAADHISIQSRCFAGTKIWYHLEGSPSSEYKRYHEAFLWVADLAKHVIAFMDERENTKLADFRLDFHKWLGERYNLQAPGPVQNWLSKLQGKDFRKTIVAQADFLWKECSSVNETLCNEPLWQEINIIDQTCSSEKVNKRFSAEEEIGTVVTPFVWRNFSQLPDIQKFMTQKTAVEVLNDCAEHRKSMMGFTNADKAQKTAECNKRTTVKTKTKIEKGDCVAIWADEESSWKDGAEIWYGYVQDVRRDRRGDRFNILWLYEPQHTILSARYPYGNELFMSDHCNCGHDDSPVRIEHIAYKVAAHFMTGSKDSKKDFEFFIRQKYVKAEHAFVTLKDSDFQCICYNRKTDLEEAMQKHKPGDVVLVPRPECWSEHGSQDWESSENESKRSTRRQQSEPQILDPVVIHEFGHTTVTVRRLLRRKLDLHDCMARPNELVWTYEFAKVPLTVILTSQTRCHVRWFKEGHDTAHKIPVPYNRDGAGNFWYIRSHIRNGQYSWETLEAPPAGLNQGWNPYEDPVKTPLKGLDLFCGGGNFGRGIAEGGAVHMAYAIDWNSNAVASYRANEPPGKEGLVDEGCVNKYLTEAMSGHGDHHKIASVNDIDFIAAGSPCQGFSALNNCKQSDRSLRNISMVASVAAYIDFYRPKYAILENVVAMTNSPVFQPLLCCFVGMGYQVSTSLIDAWSHGSPQGRSRVFILISAPGLVPQHSPQRTHSHPPHMKQRSLGRSSADSTKFGERTFGPTPFKFVSASEAMDDLPWIGDGRLQVCLSHPDHRTVSLEPVKYREIIHYIPTYPPDSSIMRAIEDKKMPEHFQEWCFSTCSNKQKEPGSNAYRRINGDNLTWTISTTTNQHDANNGCILHWKQHRVLTILEARRAQSFPDHEVLIGTPRQQWAIVGNSVARTVALALGMTLRESWLANAENDIPRTCIPTTSAGRSISCHPGEPSTTKREAPPAPAQNSDVIMSIRKKTVEKTSVKRSSTSQQTRSGQYTQDTVRISQETTIQTTTRMAGPSTRPTQHERNKTKEDKKSTAQRELTIISLSGDTTEVEDDSVPQKQMASGSNKVNNIIDLSDDTAEESEQYATASNNKLRSPSKEIKSEASPAARGFPPEVIDLTSSDDEPPKVLKGKGRFKEETGLGDVVSSQLSSALSSPQPSSNESNEESPSERRQSIRWRRNMQSQTIGQEASRGLRWRFATE</sequence>
<feature type="compositionally biased region" description="Polar residues" evidence="9">
    <location>
        <begin position="1127"/>
        <end position="1139"/>
    </location>
</feature>
<dbReference type="InterPro" id="IPR057215">
    <property type="entry name" value="DUF7893"/>
</dbReference>
<keyword evidence="5 8" id="KW-0949">S-adenosyl-L-methionine</keyword>
<reference evidence="11 12" key="1">
    <citation type="submission" date="2024-04" db="EMBL/GenBank/DDBJ databases">
        <title>Phyllosticta paracitricarpa is synonymous to the EU quarantine fungus P. citricarpa based on phylogenomic analyses.</title>
        <authorList>
            <consortium name="Lawrence Berkeley National Laboratory"/>
            <person name="Van Ingen-Buijs V.A."/>
            <person name="Van Westerhoven A.C."/>
            <person name="Haridas S."/>
            <person name="Skiadas P."/>
            <person name="Martin F."/>
            <person name="Groenewald J.Z."/>
            <person name="Crous P.W."/>
            <person name="Seidl M.F."/>
        </authorList>
    </citation>
    <scope>NUCLEOTIDE SEQUENCE [LARGE SCALE GENOMIC DNA]</scope>
    <source>
        <strain evidence="11 12">CBS 123374</strain>
    </source>
</reference>
<keyword evidence="7" id="KW-0539">Nucleus</keyword>
<dbReference type="PROSITE" id="PS00094">
    <property type="entry name" value="C5_MTASE_1"/>
    <property type="match status" value="1"/>
</dbReference>